<reference evidence="2 3" key="1">
    <citation type="submission" date="2020-03" db="EMBL/GenBank/DDBJ databases">
        <title>FDA dAtabase for Regulatory Grade micrObial Sequences (FDA-ARGOS): Supporting development and validation of Infectious Disease Dx tests.</title>
        <authorList>
            <person name="Campos J."/>
            <person name="Goldberg B."/>
            <person name="Tallon L."/>
            <person name="Sadzewicz L."/>
            <person name="Vavikolanu K."/>
            <person name="Mehta A."/>
            <person name="Aluvathingal J."/>
            <person name="Nadendla S."/>
            <person name="Nandy P."/>
            <person name="Geyer C."/>
            <person name="Yan Y."/>
            <person name="Sichtig H."/>
        </authorList>
    </citation>
    <scope>NUCLEOTIDE SEQUENCE [LARGE SCALE GENOMIC DNA]</scope>
    <source>
        <strain evidence="2 3">FDAARGOS_656</strain>
    </source>
</reference>
<feature type="compositionally biased region" description="Polar residues" evidence="1">
    <location>
        <begin position="134"/>
        <end position="160"/>
    </location>
</feature>
<dbReference type="Proteomes" id="UP000536275">
    <property type="component" value="Unassembled WGS sequence"/>
</dbReference>
<dbReference type="AlphaFoldDB" id="A0A8H6BXE2"/>
<accession>A0A8H6BXE2</accession>
<organism evidence="2 3">
    <name type="scientific">Candida albicans</name>
    <name type="common">Yeast</name>
    <dbReference type="NCBI Taxonomy" id="5476"/>
    <lineage>
        <taxon>Eukaryota</taxon>
        <taxon>Fungi</taxon>
        <taxon>Dikarya</taxon>
        <taxon>Ascomycota</taxon>
        <taxon>Saccharomycotina</taxon>
        <taxon>Pichiomycetes</taxon>
        <taxon>Debaryomycetaceae</taxon>
        <taxon>Candida/Lodderomyces clade</taxon>
        <taxon>Candida</taxon>
    </lineage>
</organism>
<evidence type="ECO:0000256" key="1">
    <source>
        <dbReference type="SAM" id="MobiDB-lite"/>
    </source>
</evidence>
<dbReference type="EMBL" id="JABWAD010000055">
    <property type="protein sequence ID" value="KAF6067042.1"/>
    <property type="molecule type" value="Genomic_DNA"/>
</dbReference>
<proteinExistence type="predicted"/>
<comment type="caution">
    <text evidence="2">The sequence shown here is derived from an EMBL/GenBank/DDBJ whole genome shotgun (WGS) entry which is preliminary data.</text>
</comment>
<sequence>MSSVRKIAAYLERKEDLSQEYNSLKEVFKDEPDYEGLANVFEILKFLDQLIYEYHVHKSYLQCTKGPINDFERKLLAEMEKTIKQLEDDVSLPYLIENAQNLALIRRELFENAHEGGRLIHAYELQNPSSKMMIRSSQPSRPFTTLSDQLHSSKSTPSHSNPKEMRNLARAMTWSKRCTDIVFEAGKLDANLTQKYQYISSHIEDEFGYQFCRDFSRYLYLHYIEGDAAKFREDFDKAYIKYLDFSTQKVSELIEKDLKINRKVCRYGIWLREIFQRTYGKITSHPKTFCIQITKYYCTIYQI</sequence>
<protein>
    <submittedName>
        <fullName evidence="2">Uncharacterized protein</fullName>
    </submittedName>
</protein>
<name>A0A8H6BXE2_CANAX</name>
<evidence type="ECO:0000313" key="3">
    <source>
        <dbReference type="Proteomes" id="UP000536275"/>
    </source>
</evidence>
<gene>
    <name evidence="2" type="ORF">FOB64_004480</name>
</gene>
<evidence type="ECO:0000313" key="2">
    <source>
        <dbReference type="EMBL" id="KAF6067042.1"/>
    </source>
</evidence>
<feature type="region of interest" description="Disordered" evidence="1">
    <location>
        <begin position="134"/>
        <end position="164"/>
    </location>
</feature>